<dbReference type="Proteomes" id="UP000233551">
    <property type="component" value="Unassembled WGS sequence"/>
</dbReference>
<keyword evidence="2" id="KW-1185">Reference proteome</keyword>
<comment type="caution">
    <text evidence="1">The sequence shown here is derived from an EMBL/GenBank/DDBJ whole genome shotgun (WGS) entry which is preliminary data.</text>
</comment>
<accession>A0A2I0HTX5</accession>
<proteinExistence type="predicted"/>
<gene>
    <name evidence="1" type="ORF">CRG98_044442</name>
</gene>
<reference evidence="1 2" key="1">
    <citation type="submission" date="2017-11" db="EMBL/GenBank/DDBJ databases">
        <title>De-novo sequencing of pomegranate (Punica granatum L.) genome.</title>
        <authorList>
            <person name="Akparov Z."/>
            <person name="Amiraslanov A."/>
            <person name="Hajiyeva S."/>
            <person name="Abbasov M."/>
            <person name="Kaur K."/>
            <person name="Hamwieh A."/>
            <person name="Solovyev V."/>
            <person name="Salamov A."/>
            <person name="Braich B."/>
            <person name="Kosarev P."/>
            <person name="Mahmoud A."/>
            <person name="Hajiyev E."/>
            <person name="Babayeva S."/>
            <person name="Izzatullayeva V."/>
            <person name="Mammadov A."/>
            <person name="Mammadov A."/>
            <person name="Sharifova S."/>
            <person name="Ojaghi J."/>
            <person name="Eynullazada K."/>
            <person name="Bayramov B."/>
            <person name="Abdulazimova A."/>
            <person name="Shahmuradov I."/>
        </authorList>
    </citation>
    <scope>NUCLEOTIDE SEQUENCE [LARGE SCALE GENOMIC DNA]</scope>
    <source>
        <strain evidence="2">cv. AG2017</strain>
        <tissue evidence="1">Leaf</tissue>
    </source>
</reference>
<evidence type="ECO:0000313" key="2">
    <source>
        <dbReference type="Proteomes" id="UP000233551"/>
    </source>
</evidence>
<dbReference type="AlphaFoldDB" id="A0A2I0HTX5"/>
<organism evidence="1 2">
    <name type="scientific">Punica granatum</name>
    <name type="common">Pomegranate</name>
    <dbReference type="NCBI Taxonomy" id="22663"/>
    <lineage>
        <taxon>Eukaryota</taxon>
        <taxon>Viridiplantae</taxon>
        <taxon>Streptophyta</taxon>
        <taxon>Embryophyta</taxon>
        <taxon>Tracheophyta</taxon>
        <taxon>Spermatophyta</taxon>
        <taxon>Magnoliopsida</taxon>
        <taxon>eudicotyledons</taxon>
        <taxon>Gunneridae</taxon>
        <taxon>Pentapetalae</taxon>
        <taxon>rosids</taxon>
        <taxon>malvids</taxon>
        <taxon>Myrtales</taxon>
        <taxon>Lythraceae</taxon>
        <taxon>Punica</taxon>
    </lineage>
</organism>
<evidence type="ECO:0000313" key="1">
    <source>
        <dbReference type="EMBL" id="PKI35167.1"/>
    </source>
</evidence>
<protein>
    <submittedName>
        <fullName evidence="1">Uncharacterized protein</fullName>
    </submittedName>
</protein>
<dbReference type="EMBL" id="PGOL01005439">
    <property type="protein sequence ID" value="PKI35167.1"/>
    <property type="molecule type" value="Genomic_DNA"/>
</dbReference>
<name>A0A2I0HTX5_PUNGR</name>
<sequence length="180" mass="19974">MSSREGTDDLNGRMMAMVMTPPAKIERIPNLRVSQFQGLGVEPLFRPPPLSHTRTLSWIHWQAAYGAHSVLHSACFFIKGDVATDNHLLCRLIFLTKNEANVNFNGNCWAPPPKRVASNLSGLLVILRGRRWLPMKPSLSKFEKGMKSGVGDDSDWRAVAAVEASPIEKVNATLILISNR</sequence>